<evidence type="ECO:0000313" key="1">
    <source>
        <dbReference type="EMBL" id="KAF6032720.1"/>
    </source>
</evidence>
<accession>A0A7J7K254</accession>
<name>A0A7J7K254_BUGNE</name>
<keyword evidence="2" id="KW-1185">Reference proteome</keyword>
<dbReference type="AlphaFoldDB" id="A0A7J7K254"/>
<reference evidence="1" key="1">
    <citation type="submission" date="2020-06" db="EMBL/GenBank/DDBJ databases">
        <title>Draft genome of Bugula neritina, a colonial animal packing powerful symbionts and potential medicines.</title>
        <authorList>
            <person name="Rayko M."/>
        </authorList>
    </citation>
    <scope>NUCLEOTIDE SEQUENCE [LARGE SCALE GENOMIC DNA]</scope>
    <source>
        <strain evidence="1">Kwan_BN1</strain>
    </source>
</reference>
<protein>
    <submittedName>
        <fullName evidence="1">Uncharacterized protein</fullName>
    </submittedName>
</protein>
<organism evidence="1 2">
    <name type="scientific">Bugula neritina</name>
    <name type="common">Brown bryozoan</name>
    <name type="synonym">Sertularia neritina</name>
    <dbReference type="NCBI Taxonomy" id="10212"/>
    <lineage>
        <taxon>Eukaryota</taxon>
        <taxon>Metazoa</taxon>
        <taxon>Spiralia</taxon>
        <taxon>Lophotrochozoa</taxon>
        <taxon>Bryozoa</taxon>
        <taxon>Gymnolaemata</taxon>
        <taxon>Cheilostomatida</taxon>
        <taxon>Flustrina</taxon>
        <taxon>Buguloidea</taxon>
        <taxon>Bugulidae</taxon>
        <taxon>Bugula</taxon>
    </lineage>
</organism>
<comment type="caution">
    <text evidence="1">The sequence shown here is derived from an EMBL/GenBank/DDBJ whole genome shotgun (WGS) entry which is preliminary data.</text>
</comment>
<dbReference type="Proteomes" id="UP000593567">
    <property type="component" value="Unassembled WGS sequence"/>
</dbReference>
<sequence length="106" mass="11950">MYLNTRVFLGYPATGLAARVGTLRHLHQNVMLGNWEYEIPHVGLYNQITTNDNYLVCFVVVGLPRLQTRLSEIWSYSEVTLGLVASAFSQAVYLVVARIFTHCSCP</sequence>
<gene>
    <name evidence="1" type="ORF">EB796_008968</name>
</gene>
<dbReference type="EMBL" id="VXIV02001485">
    <property type="protein sequence ID" value="KAF6032720.1"/>
    <property type="molecule type" value="Genomic_DNA"/>
</dbReference>
<evidence type="ECO:0000313" key="2">
    <source>
        <dbReference type="Proteomes" id="UP000593567"/>
    </source>
</evidence>
<proteinExistence type="predicted"/>